<reference evidence="1 2" key="1">
    <citation type="submission" date="2022-11" db="EMBL/GenBank/DDBJ databases">
        <title>Viruses from the air-sea interface of a natural surface slick.</title>
        <authorList>
            <person name="Rahlff J."/>
            <person name="Holmfeldt K."/>
        </authorList>
    </citation>
    <scope>NUCLEOTIDE SEQUENCE [LARGE SCALE GENOMIC DNA]</scope>
    <source>
        <strain evidence="1 2">SMS4</strain>
    </source>
</reference>
<proteinExistence type="predicted"/>
<evidence type="ECO:0000313" key="1">
    <source>
        <dbReference type="EMBL" id="MDP5135708.1"/>
    </source>
</evidence>
<comment type="caution">
    <text evidence="1">The sequence shown here is derived from an EMBL/GenBank/DDBJ whole genome shotgun (WGS) entry which is preliminary data.</text>
</comment>
<dbReference type="RefSeq" id="WP_305974808.1">
    <property type="nucleotide sequence ID" value="NZ_JAPJDZ010000012.1"/>
</dbReference>
<keyword evidence="2" id="KW-1185">Reference proteome</keyword>
<dbReference type="Proteomes" id="UP001231109">
    <property type="component" value="Unassembled WGS sequence"/>
</dbReference>
<evidence type="ECO:0000313" key="2">
    <source>
        <dbReference type="Proteomes" id="UP001231109"/>
    </source>
</evidence>
<organism evidence="1 2">
    <name type="scientific">Rheinheimera baltica</name>
    <dbReference type="NCBI Taxonomy" id="67576"/>
    <lineage>
        <taxon>Bacteria</taxon>
        <taxon>Pseudomonadati</taxon>
        <taxon>Pseudomonadota</taxon>
        <taxon>Gammaproteobacteria</taxon>
        <taxon>Chromatiales</taxon>
        <taxon>Chromatiaceae</taxon>
        <taxon>Rheinheimera</taxon>
    </lineage>
</organism>
<name>A0ABT9HXL8_9GAMM</name>
<gene>
    <name evidence="1" type="ORF">ORJ04_07080</name>
</gene>
<accession>A0ABT9HXL8</accession>
<protein>
    <submittedName>
        <fullName evidence="1">Uncharacterized protein</fullName>
    </submittedName>
</protein>
<sequence>MDTLQEALVRLVSKFESEELGLSFATQVCNMICSVIIPVINDNPDEATRLLASTDKDFADGLLTLISQKQSSSV</sequence>
<dbReference type="EMBL" id="JAPJDZ010000012">
    <property type="protein sequence ID" value="MDP5135708.1"/>
    <property type="molecule type" value="Genomic_DNA"/>
</dbReference>